<proteinExistence type="predicted"/>
<sequence>MPQSLNVGGAWKDAQEIYVPVDDAPRRVFSGHINVGGAWKVFHIQGHPDDGILDFAINRAWPES</sequence>
<organism evidence="1 2">
    <name type="scientific">Pusillimonas noertemannii</name>
    <dbReference type="NCBI Taxonomy" id="305977"/>
    <lineage>
        <taxon>Bacteria</taxon>
        <taxon>Pseudomonadati</taxon>
        <taxon>Pseudomonadota</taxon>
        <taxon>Betaproteobacteria</taxon>
        <taxon>Burkholderiales</taxon>
        <taxon>Alcaligenaceae</taxon>
        <taxon>Pusillimonas</taxon>
    </lineage>
</organism>
<keyword evidence="2" id="KW-1185">Reference proteome</keyword>
<dbReference type="EMBL" id="QEKO01000001">
    <property type="protein sequence ID" value="PVY68666.1"/>
    <property type="molecule type" value="Genomic_DNA"/>
</dbReference>
<comment type="caution">
    <text evidence="1">The sequence shown here is derived from an EMBL/GenBank/DDBJ whole genome shotgun (WGS) entry which is preliminary data.</text>
</comment>
<dbReference type="Proteomes" id="UP000246145">
    <property type="component" value="Unassembled WGS sequence"/>
</dbReference>
<dbReference type="RefSeq" id="WP_116517726.1">
    <property type="nucleotide sequence ID" value="NZ_JACCEX010000001.1"/>
</dbReference>
<protein>
    <submittedName>
        <fullName evidence="1">Uncharacterized protein</fullName>
    </submittedName>
</protein>
<accession>A0A2U1CRZ5</accession>
<evidence type="ECO:0000313" key="2">
    <source>
        <dbReference type="Proteomes" id="UP000246145"/>
    </source>
</evidence>
<gene>
    <name evidence="1" type="ORF">C7440_1077</name>
</gene>
<dbReference type="AlphaFoldDB" id="A0A2U1CRZ5"/>
<reference evidence="1 2" key="1">
    <citation type="submission" date="2018-04" db="EMBL/GenBank/DDBJ databases">
        <title>Genomic Encyclopedia of Type Strains, Phase IV (KMG-IV): sequencing the most valuable type-strain genomes for metagenomic binning, comparative biology and taxonomic classification.</title>
        <authorList>
            <person name="Goeker M."/>
        </authorList>
    </citation>
    <scope>NUCLEOTIDE SEQUENCE [LARGE SCALE GENOMIC DNA]</scope>
    <source>
        <strain evidence="1 2">DSM 10065</strain>
    </source>
</reference>
<name>A0A2U1CRZ5_9BURK</name>
<evidence type="ECO:0000313" key="1">
    <source>
        <dbReference type="EMBL" id="PVY68666.1"/>
    </source>
</evidence>